<dbReference type="PANTHER" id="PTHR31157:SF1">
    <property type="entry name" value="SCP DOMAIN-CONTAINING PROTEIN"/>
    <property type="match status" value="1"/>
</dbReference>
<dbReference type="CDD" id="cd05379">
    <property type="entry name" value="CAP_bacterial"/>
    <property type="match status" value="1"/>
</dbReference>
<dbReference type="InterPro" id="IPR035940">
    <property type="entry name" value="CAP_sf"/>
</dbReference>
<dbReference type="PANTHER" id="PTHR31157">
    <property type="entry name" value="SCP DOMAIN-CONTAINING PROTEIN"/>
    <property type="match status" value="1"/>
</dbReference>
<organism evidence="3 4">
    <name type="scientific">Chitinophaga horti</name>
    <dbReference type="NCBI Taxonomy" id="2920382"/>
    <lineage>
        <taxon>Bacteria</taxon>
        <taxon>Pseudomonadati</taxon>
        <taxon>Bacteroidota</taxon>
        <taxon>Chitinophagia</taxon>
        <taxon>Chitinophagales</taxon>
        <taxon>Chitinophagaceae</taxon>
        <taxon>Chitinophaga</taxon>
    </lineage>
</organism>
<dbReference type="Pfam" id="PF00188">
    <property type="entry name" value="CAP"/>
    <property type="match status" value="1"/>
</dbReference>
<protein>
    <submittedName>
        <fullName evidence="3">CAP domain-containing protein</fullName>
    </submittedName>
</protein>
<keyword evidence="1" id="KW-0732">Signal</keyword>
<evidence type="ECO:0000313" key="3">
    <source>
        <dbReference type="EMBL" id="UYQ94744.1"/>
    </source>
</evidence>
<dbReference type="SUPFAM" id="SSF55797">
    <property type="entry name" value="PR-1-like"/>
    <property type="match status" value="1"/>
</dbReference>
<dbReference type="Gene3D" id="3.40.33.10">
    <property type="entry name" value="CAP"/>
    <property type="match status" value="1"/>
</dbReference>
<feature type="domain" description="SCP" evidence="2">
    <location>
        <begin position="47"/>
        <end position="158"/>
    </location>
</feature>
<gene>
    <name evidence="3" type="ORF">MKQ68_06525</name>
</gene>
<reference evidence="3" key="1">
    <citation type="submission" date="2022-10" db="EMBL/GenBank/DDBJ databases">
        <title>Chitinophaga sp. nov., isolated from soil.</title>
        <authorList>
            <person name="Jeon C.O."/>
        </authorList>
    </citation>
    <scope>NUCLEOTIDE SEQUENCE</scope>
    <source>
        <strain evidence="3">R8</strain>
    </source>
</reference>
<evidence type="ECO:0000313" key="4">
    <source>
        <dbReference type="Proteomes" id="UP001162741"/>
    </source>
</evidence>
<proteinExistence type="predicted"/>
<dbReference type="InterPro" id="IPR014044">
    <property type="entry name" value="CAP_dom"/>
</dbReference>
<name>A0ABY6J4Y5_9BACT</name>
<keyword evidence="4" id="KW-1185">Reference proteome</keyword>
<feature type="signal peptide" evidence="1">
    <location>
        <begin position="1"/>
        <end position="20"/>
    </location>
</feature>
<accession>A0ABY6J4Y5</accession>
<evidence type="ECO:0000259" key="2">
    <source>
        <dbReference type="Pfam" id="PF00188"/>
    </source>
</evidence>
<dbReference type="RefSeq" id="WP_264282591.1">
    <property type="nucleotide sequence ID" value="NZ_CP107006.1"/>
</dbReference>
<dbReference type="Proteomes" id="UP001162741">
    <property type="component" value="Chromosome"/>
</dbReference>
<feature type="chain" id="PRO_5046565443" evidence="1">
    <location>
        <begin position="21"/>
        <end position="167"/>
    </location>
</feature>
<dbReference type="EMBL" id="CP107006">
    <property type="protein sequence ID" value="UYQ94744.1"/>
    <property type="molecule type" value="Genomic_DNA"/>
</dbReference>
<sequence length="167" mass="18256">MKRRIFALSFAVLAALQASACSRNTIPSDSTVSTVNKGSLEEEILFYTNKYRKSKGLAPLELVETVSVQAREHSRDMAKGRTGFGHDGFEERIDDISKKMGSVRGAAENVAYGTLDAEAVVKGWIKSPGHRKNLEGNYNVIGIGTADKGRITFFTQIFINKPKAASK</sequence>
<evidence type="ECO:0000256" key="1">
    <source>
        <dbReference type="SAM" id="SignalP"/>
    </source>
</evidence>